<reference evidence="1 2" key="1">
    <citation type="journal article" date="2015" name="Nature">
        <title>rRNA introns, odd ribosomes, and small enigmatic genomes across a large radiation of phyla.</title>
        <authorList>
            <person name="Brown C.T."/>
            <person name="Hug L.A."/>
            <person name="Thomas B.C."/>
            <person name="Sharon I."/>
            <person name="Castelle C.J."/>
            <person name="Singh A."/>
            <person name="Wilkins M.J."/>
            <person name="Williams K.H."/>
            <person name="Banfield J.F."/>
        </authorList>
    </citation>
    <scope>NUCLEOTIDE SEQUENCE [LARGE SCALE GENOMIC DNA]</scope>
</reference>
<sequence>MFRKLFASQLIVLTLLFFSVKTTKASLLTISSNGTASWNVLAFETDLAYIKPNNSSLQLKKVASESNLAANSSIILKAVDNTTSLTVIDDSGKRQADVTNITGDIVEIEQITSPQTIKISNSSSNGFTISNQGISATTNSPIQIDPGNKEISVQTSSGFQYLSILPNEAVAGVFKANLINKLSPDVILTLSENTQGNLNYLLSGSKIFEIFKIFELEIPVQATVSASTGQIVEINQPIWYSLLGFLLT</sequence>
<dbReference type="AlphaFoldDB" id="A0A0G0X680"/>
<evidence type="ECO:0000313" key="1">
    <source>
        <dbReference type="EMBL" id="KKS20569.1"/>
    </source>
</evidence>
<proteinExistence type="predicted"/>
<evidence type="ECO:0000313" key="2">
    <source>
        <dbReference type="Proteomes" id="UP000034920"/>
    </source>
</evidence>
<accession>A0A0G0X680</accession>
<dbReference type="Proteomes" id="UP000034920">
    <property type="component" value="Unassembled WGS sequence"/>
</dbReference>
<organism evidence="1 2">
    <name type="scientific">candidate division WWE3 bacterium GW2011_GWA1_41_8</name>
    <dbReference type="NCBI Taxonomy" id="1619103"/>
    <lineage>
        <taxon>Bacteria</taxon>
        <taxon>Katanobacteria</taxon>
    </lineage>
</organism>
<gene>
    <name evidence="1" type="ORF">UU80_C0050G0009</name>
</gene>
<dbReference type="EMBL" id="LCCA01000050">
    <property type="protein sequence ID" value="KKS20569.1"/>
    <property type="molecule type" value="Genomic_DNA"/>
</dbReference>
<comment type="caution">
    <text evidence="1">The sequence shown here is derived from an EMBL/GenBank/DDBJ whole genome shotgun (WGS) entry which is preliminary data.</text>
</comment>
<dbReference type="STRING" id="1619103.UU80_C0050G0009"/>
<protein>
    <submittedName>
        <fullName evidence="1">Uncharacterized protein</fullName>
    </submittedName>
</protein>
<name>A0A0G0X680_UNCKA</name>